<keyword evidence="1" id="KW-0732">Signal</keyword>
<name>A0A6P8Y8Q0_THRPL</name>
<evidence type="ECO:0000256" key="1">
    <source>
        <dbReference type="SAM" id="SignalP"/>
    </source>
</evidence>
<dbReference type="Proteomes" id="UP000515158">
    <property type="component" value="Unplaced"/>
</dbReference>
<dbReference type="RefSeq" id="XP_034236018.1">
    <property type="nucleotide sequence ID" value="XM_034380127.1"/>
</dbReference>
<evidence type="ECO:0000313" key="3">
    <source>
        <dbReference type="RefSeq" id="XP_034236018.1"/>
    </source>
</evidence>
<protein>
    <submittedName>
        <fullName evidence="3">Probable salivary secreted peptide</fullName>
    </submittedName>
</protein>
<dbReference type="PANTHER" id="PTHR37685:SF1">
    <property type="entry name" value="GEO11136P1-RELATED"/>
    <property type="match status" value="1"/>
</dbReference>
<dbReference type="Pfam" id="PF15868">
    <property type="entry name" value="MBF2"/>
    <property type="match status" value="1"/>
</dbReference>
<evidence type="ECO:0000313" key="2">
    <source>
        <dbReference type="Proteomes" id="UP000515158"/>
    </source>
</evidence>
<dbReference type="OrthoDB" id="8192785at2759"/>
<keyword evidence="2" id="KW-1185">Reference proteome</keyword>
<sequence>MAINWQTSMVAACGLVLAVLACSAPTTAMSLAPGFYSNLTAVPLAGGKDQSVIIGSTTWQDRLLLTETAYKESIWMVVRDADIVYPKKSEVPFTISCIKVLDQRQDGKNGVVKVKHGGIGYKNVLLRFHSQRGHGLNYVVQIYGH</sequence>
<dbReference type="InterPro" id="IPR031734">
    <property type="entry name" value="MBF2"/>
</dbReference>
<proteinExistence type="predicted"/>
<dbReference type="GeneID" id="117642191"/>
<dbReference type="PANTHER" id="PTHR37685">
    <property type="entry name" value="GEO11136P1-RELATED"/>
    <property type="match status" value="1"/>
</dbReference>
<feature type="chain" id="PRO_5027805666" evidence="1">
    <location>
        <begin position="29"/>
        <end position="145"/>
    </location>
</feature>
<accession>A0A6P8Y8Q0</accession>
<gene>
    <name evidence="3" type="primary">LOC117642191</name>
</gene>
<dbReference type="KEGG" id="tpal:117642191"/>
<dbReference type="AlphaFoldDB" id="A0A6P8Y8Q0"/>
<feature type="signal peptide" evidence="1">
    <location>
        <begin position="1"/>
        <end position="28"/>
    </location>
</feature>
<organism evidence="3">
    <name type="scientific">Thrips palmi</name>
    <name type="common">Melon thrips</name>
    <dbReference type="NCBI Taxonomy" id="161013"/>
    <lineage>
        <taxon>Eukaryota</taxon>
        <taxon>Metazoa</taxon>
        <taxon>Ecdysozoa</taxon>
        <taxon>Arthropoda</taxon>
        <taxon>Hexapoda</taxon>
        <taxon>Insecta</taxon>
        <taxon>Pterygota</taxon>
        <taxon>Neoptera</taxon>
        <taxon>Paraneoptera</taxon>
        <taxon>Thysanoptera</taxon>
        <taxon>Terebrantia</taxon>
        <taxon>Thripoidea</taxon>
        <taxon>Thripidae</taxon>
        <taxon>Thrips</taxon>
    </lineage>
</organism>
<dbReference type="InParanoid" id="A0A6P8Y8Q0"/>
<reference evidence="3" key="1">
    <citation type="submission" date="2025-08" db="UniProtKB">
        <authorList>
            <consortium name="RefSeq"/>
        </authorList>
    </citation>
    <scope>IDENTIFICATION</scope>
    <source>
        <tissue evidence="3">Total insect</tissue>
    </source>
</reference>